<comment type="cofactor">
    <cofactor evidence="1">
        <name>pyridoxal 5'-phosphate</name>
        <dbReference type="ChEBI" id="CHEBI:597326"/>
    </cofactor>
</comment>
<evidence type="ECO:0000313" key="5">
    <source>
        <dbReference type="EMBL" id="MBY8335781.1"/>
    </source>
</evidence>
<evidence type="ECO:0000313" key="6">
    <source>
        <dbReference type="Proteomes" id="UP000759298"/>
    </source>
</evidence>
<dbReference type="Gene3D" id="3.20.20.10">
    <property type="entry name" value="Alanine racemase"/>
    <property type="match status" value="1"/>
</dbReference>
<dbReference type="PANTHER" id="PTHR43727:SF2">
    <property type="entry name" value="GROUP IV DECARBOXYLASE"/>
    <property type="match status" value="1"/>
</dbReference>
<dbReference type="InterPro" id="IPR022644">
    <property type="entry name" value="De-COase2_N"/>
</dbReference>
<accession>A0ABS7P9V9</accession>
<dbReference type="RefSeq" id="WP_222823546.1">
    <property type="nucleotide sequence ID" value="NZ_JAHWXP010000001.1"/>
</dbReference>
<dbReference type="InterPro" id="IPR029066">
    <property type="entry name" value="PLP-binding_barrel"/>
</dbReference>
<dbReference type="InterPro" id="IPR002433">
    <property type="entry name" value="Orn_de-COase"/>
</dbReference>
<dbReference type="SUPFAM" id="SSF51419">
    <property type="entry name" value="PLP-binding barrel"/>
    <property type="match status" value="1"/>
</dbReference>
<feature type="compositionally biased region" description="Basic and acidic residues" evidence="3">
    <location>
        <begin position="1"/>
        <end position="11"/>
    </location>
</feature>
<proteinExistence type="predicted"/>
<evidence type="ECO:0000256" key="2">
    <source>
        <dbReference type="ARBA" id="ARBA00022898"/>
    </source>
</evidence>
<dbReference type="InterPro" id="IPR009006">
    <property type="entry name" value="Ala_racemase/Decarboxylase_C"/>
</dbReference>
<keyword evidence="6" id="KW-1185">Reference proteome</keyword>
<sequence>MSIERRRRDPNAAKPLGPIPQGFEPIDGELAISGRKASDLVAEAGDTPLFVYSRDMLDARMAALRAAMPESLSIHYAVKANPHPDVIAHMAGLVDGFDLASGGELAILQGVGIDGAHISFAGPGKRPREIRAAIAAGVTLNCESETEAERALEIGRELGIEPKVAVRVNPDFDMRGSGMKMGGGAKQFGLDAQRVPALIRHLIDGGAQWRGLHIYTGSQTLEADAVIETQGHVLDLAARIAREVGQPCPALNLGGGFGIPYFAGNEPLDIAAIGAALGDRFANLPDELAETEMAIELGRYLVGEAGVYLAQIVDRKESHGEIFLITDGGLHHQLAASGNFGAVVRRNYPLAIATRFDAPTAEIANVVGCLCTPLDRLADKAELPRAEVGDLIAVFCAGAYGASASPMHFLGQGPALEMLV</sequence>
<dbReference type="SUPFAM" id="SSF50621">
    <property type="entry name" value="Alanine racemase C-terminal domain-like"/>
    <property type="match status" value="1"/>
</dbReference>
<comment type="caution">
    <text evidence="5">The sequence shown here is derived from an EMBL/GenBank/DDBJ whole genome shotgun (WGS) entry which is preliminary data.</text>
</comment>
<dbReference type="Gene3D" id="2.40.37.10">
    <property type="entry name" value="Lyase, Ornithine Decarboxylase, Chain A, domain 1"/>
    <property type="match status" value="1"/>
</dbReference>
<feature type="region of interest" description="Disordered" evidence="3">
    <location>
        <begin position="1"/>
        <end position="21"/>
    </location>
</feature>
<dbReference type="EMBL" id="JAHWXP010000001">
    <property type="protein sequence ID" value="MBY8335781.1"/>
    <property type="molecule type" value="Genomic_DNA"/>
</dbReference>
<dbReference type="InterPro" id="IPR017530">
    <property type="entry name" value="DCO2ase_PEP1"/>
</dbReference>
<evidence type="ECO:0000259" key="4">
    <source>
        <dbReference type="Pfam" id="PF02784"/>
    </source>
</evidence>
<dbReference type="Pfam" id="PF02784">
    <property type="entry name" value="Orn_Arg_deC_N"/>
    <property type="match status" value="1"/>
</dbReference>
<dbReference type="Proteomes" id="UP000759298">
    <property type="component" value="Unassembled WGS sequence"/>
</dbReference>
<dbReference type="PRINTS" id="PR01179">
    <property type="entry name" value="ODADCRBXLASE"/>
</dbReference>
<keyword evidence="2" id="KW-0663">Pyridoxal phosphate</keyword>
<dbReference type="PROSITE" id="PS00879">
    <property type="entry name" value="ODR_DC_2_2"/>
    <property type="match status" value="1"/>
</dbReference>
<reference evidence="5 6" key="1">
    <citation type="submission" date="2021-07" db="EMBL/GenBank/DDBJ databases">
        <title>Alteriqipengyuania abyssalis NZ-12B nov, sp.nov isolated from deep sea sponge in pacific ocean.</title>
        <authorList>
            <person name="Tareen S."/>
            <person name="Wink J."/>
        </authorList>
    </citation>
    <scope>NUCLEOTIDE SEQUENCE [LARGE SCALE GENOMIC DNA]</scope>
    <source>
        <strain evidence="5 6">NZ-12B</strain>
    </source>
</reference>
<dbReference type="PRINTS" id="PR01182">
    <property type="entry name" value="ORNDCRBXLASE"/>
</dbReference>
<dbReference type="InterPro" id="IPR000183">
    <property type="entry name" value="Orn/DAP/Arg_de-COase"/>
</dbReference>
<evidence type="ECO:0000256" key="3">
    <source>
        <dbReference type="SAM" id="MobiDB-lite"/>
    </source>
</evidence>
<dbReference type="NCBIfam" id="TIGR03099">
    <property type="entry name" value="dCO2ase_PEP1"/>
    <property type="match status" value="1"/>
</dbReference>
<protein>
    <submittedName>
        <fullName evidence="5">Pyridoxal-dependent decarboxylase, exosortase A system-associated</fullName>
    </submittedName>
</protein>
<feature type="domain" description="Orn/DAP/Arg decarboxylase 2 N-terminal" evidence="4">
    <location>
        <begin position="57"/>
        <end position="302"/>
    </location>
</feature>
<evidence type="ECO:0000256" key="1">
    <source>
        <dbReference type="ARBA" id="ARBA00001933"/>
    </source>
</evidence>
<organism evidence="5 6">
    <name type="scientific">Alteriqipengyuania abyssalis</name>
    <dbReference type="NCBI Taxonomy" id="2860200"/>
    <lineage>
        <taxon>Bacteria</taxon>
        <taxon>Pseudomonadati</taxon>
        <taxon>Pseudomonadota</taxon>
        <taxon>Alphaproteobacteria</taxon>
        <taxon>Sphingomonadales</taxon>
        <taxon>Erythrobacteraceae</taxon>
        <taxon>Alteriqipengyuania</taxon>
    </lineage>
</organism>
<dbReference type="PANTHER" id="PTHR43727">
    <property type="entry name" value="DIAMINOPIMELATE DECARBOXYLASE"/>
    <property type="match status" value="1"/>
</dbReference>
<gene>
    <name evidence="5" type="ORF">KYN89_01845</name>
</gene>
<dbReference type="InterPro" id="IPR022657">
    <property type="entry name" value="De-COase2_CS"/>
</dbReference>
<dbReference type="CDD" id="cd06839">
    <property type="entry name" value="PLPDE_III_Btrk_like"/>
    <property type="match status" value="1"/>
</dbReference>
<name>A0ABS7P9V9_9SPHN</name>